<gene>
    <name evidence="1" type="ORF">HPB47_009086</name>
</gene>
<organism evidence="1 2">
    <name type="scientific">Ixodes persulcatus</name>
    <name type="common">Taiga tick</name>
    <dbReference type="NCBI Taxonomy" id="34615"/>
    <lineage>
        <taxon>Eukaryota</taxon>
        <taxon>Metazoa</taxon>
        <taxon>Ecdysozoa</taxon>
        <taxon>Arthropoda</taxon>
        <taxon>Chelicerata</taxon>
        <taxon>Arachnida</taxon>
        <taxon>Acari</taxon>
        <taxon>Parasitiformes</taxon>
        <taxon>Ixodida</taxon>
        <taxon>Ixodoidea</taxon>
        <taxon>Ixodidae</taxon>
        <taxon>Ixodinae</taxon>
        <taxon>Ixodes</taxon>
    </lineage>
</organism>
<evidence type="ECO:0000313" key="1">
    <source>
        <dbReference type="EMBL" id="KAG0413753.1"/>
    </source>
</evidence>
<accession>A0AC60P2V2</accession>
<keyword evidence="2" id="KW-1185">Reference proteome</keyword>
<reference evidence="1 2" key="1">
    <citation type="journal article" date="2020" name="Cell">
        <title>Large-Scale Comparative Analyses of Tick Genomes Elucidate Their Genetic Diversity and Vector Capacities.</title>
        <authorList>
            <consortium name="Tick Genome and Microbiome Consortium (TIGMIC)"/>
            <person name="Jia N."/>
            <person name="Wang J."/>
            <person name="Shi W."/>
            <person name="Du L."/>
            <person name="Sun Y."/>
            <person name="Zhan W."/>
            <person name="Jiang J.F."/>
            <person name="Wang Q."/>
            <person name="Zhang B."/>
            <person name="Ji P."/>
            <person name="Bell-Sakyi L."/>
            <person name="Cui X.M."/>
            <person name="Yuan T.T."/>
            <person name="Jiang B.G."/>
            <person name="Yang W.F."/>
            <person name="Lam T.T."/>
            <person name="Chang Q.C."/>
            <person name="Ding S.J."/>
            <person name="Wang X.J."/>
            <person name="Zhu J.G."/>
            <person name="Ruan X.D."/>
            <person name="Zhao L."/>
            <person name="Wei J.T."/>
            <person name="Ye R.Z."/>
            <person name="Que T.C."/>
            <person name="Du C.H."/>
            <person name="Zhou Y.H."/>
            <person name="Cheng J.X."/>
            <person name="Dai P.F."/>
            <person name="Guo W.B."/>
            <person name="Han X.H."/>
            <person name="Huang E.J."/>
            <person name="Li L.F."/>
            <person name="Wei W."/>
            <person name="Gao Y.C."/>
            <person name="Liu J.Z."/>
            <person name="Shao H.Z."/>
            <person name="Wang X."/>
            <person name="Wang C.C."/>
            <person name="Yang T.C."/>
            <person name="Huo Q.B."/>
            <person name="Li W."/>
            <person name="Chen H.Y."/>
            <person name="Chen S.E."/>
            <person name="Zhou L.G."/>
            <person name="Ni X.B."/>
            <person name="Tian J.H."/>
            <person name="Sheng Y."/>
            <person name="Liu T."/>
            <person name="Pan Y.S."/>
            <person name="Xia L.Y."/>
            <person name="Li J."/>
            <person name="Zhao F."/>
            <person name="Cao W.C."/>
        </authorList>
    </citation>
    <scope>NUCLEOTIDE SEQUENCE [LARGE SCALE GENOMIC DNA]</scope>
    <source>
        <strain evidence="1">Iper-2018</strain>
    </source>
</reference>
<name>A0AC60P2V2_IXOPE</name>
<proteinExistence type="predicted"/>
<evidence type="ECO:0000313" key="2">
    <source>
        <dbReference type="Proteomes" id="UP000805193"/>
    </source>
</evidence>
<protein>
    <submittedName>
        <fullName evidence="1">Uncharacterized protein</fullName>
    </submittedName>
</protein>
<comment type="caution">
    <text evidence="1">The sequence shown here is derived from an EMBL/GenBank/DDBJ whole genome shotgun (WGS) entry which is preliminary data.</text>
</comment>
<dbReference type="Proteomes" id="UP000805193">
    <property type="component" value="Unassembled WGS sequence"/>
</dbReference>
<sequence>MAPGSRPRMRASGRRSAPQWARSHRSHGAFRAAPRPVAGAMARLAPPVLVAWLLLVPAVLLVAVDSTPALLAALPPRSAPQLARALRRALARWGAGPGDATSWVVAAFSAVPDTRAALSALCTALEGHAPLLVVSLAAPPAAFAPALAAGRARMPVLAYTGGYLDRAAQEASPLYLSLDPGLPELTEALFGLLSQNRWYHFVLVTDESAASSMLAQRLGSLCRGVPWRPMLRLALPGPTQPLIGPLAKITASQARIVLLFVEAPMVRAVLDAARTLGLLAGDHLWLFVERDDPNPASLHPCGGDVEGSALKGCPLGALSLQLRQSHVERTDAPRLLAGLLYDGLSRWGPIEYPLALRNASGAPAPSCWEEPSARREMFSQRLHGVVTAYAAPFVMAATRLRNGSCLTGVPCLQVSTAISDELAALFAHYHRTGGHTRHPGYNVTCCAGIAIDLLKSLARDLSFDFDLYLVADGSFGTDRGGRWGGITADLISGAAHVAATAYSVTSSRSRRVDFSVPFFHSGVSCLAYAVKRDVPLSAFLVPFSVPLWLAIFLSLKVTALAAALYEWFSPFGLNPWGRQRTRNFSLASALWVMWSLLFSHLVAFKAPKSWPNKVLINLWGCFSVIFLASYTANIAAHFAGLFFQMQVHDFHDTSLLSQRTGTARGTAAEGYVFAENKRLWEHIQRFGVASLEQGLESLRLGTLDVLIGDTAVLNYYRANEPSCRLRLLGDSIFDDAYAVGMTRGFPLTAAVSELILRYNAVGYLDQLHGKWYGQAHCLQDGLLQRLDKPMPLGVRAVAGLFIMLLVGLLAGSLVLILEHLVFRYALPGLRARSKQCFWKSPNLMFFSQKLYRFINTVELVSPHHSAKEIVSNLREGQIASLFQKSVKRKIKEEARRRKSKSQFFEMIQEIRRVVRQQQTERDEESPTSPHEGPFSATSSTGPLLVREPSPPSGSSSSSAPTSSWVHGALLSVSLEALPSVAPPACRRRRSHSLGDLSHMRPAWQPRRAPPSCASDLDDVCLRALSREQLLRRWRDSERRLLNLLREALREKQALERKLAFLHSALRNKPP</sequence>
<dbReference type="EMBL" id="JABSTQ010011235">
    <property type="protein sequence ID" value="KAG0413753.1"/>
    <property type="molecule type" value="Genomic_DNA"/>
</dbReference>